<evidence type="ECO:0000313" key="2">
    <source>
        <dbReference type="EMBL" id="WRQ89327.1"/>
    </source>
</evidence>
<protein>
    <recommendedName>
        <fullName evidence="4">Anti-sigma-28 factor FlgM C-terminal domain-containing protein</fullName>
    </recommendedName>
</protein>
<evidence type="ECO:0008006" key="4">
    <source>
        <dbReference type="Google" id="ProtNLM"/>
    </source>
</evidence>
<feature type="region of interest" description="Disordered" evidence="1">
    <location>
        <begin position="1"/>
        <end position="37"/>
    </location>
</feature>
<dbReference type="RefSeq" id="WP_221029982.1">
    <property type="nucleotide sequence ID" value="NZ_CP139781.1"/>
</dbReference>
<dbReference type="Proteomes" id="UP000738431">
    <property type="component" value="Chromosome"/>
</dbReference>
<proteinExistence type="predicted"/>
<reference evidence="2 3" key="1">
    <citation type="submission" date="2021-08" db="EMBL/GenBank/DDBJ databases">
        <authorList>
            <person name="Zhang D."/>
            <person name="Zhang A."/>
            <person name="Wang L."/>
        </authorList>
    </citation>
    <scope>NUCLEOTIDE SEQUENCE [LARGE SCALE GENOMIC DNA]</scope>
    <source>
        <strain evidence="2 3">WL0086</strain>
    </source>
</reference>
<gene>
    <name evidence="2" type="ORF">K1X11_007895</name>
</gene>
<accession>A0ABZ1CD40</accession>
<organism evidence="2 3">
    <name type="scientific">Actomonas aquatica</name>
    <dbReference type="NCBI Taxonomy" id="2866162"/>
    <lineage>
        <taxon>Bacteria</taxon>
        <taxon>Pseudomonadati</taxon>
        <taxon>Verrucomicrobiota</taxon>
        <taxon>Opitutia</taxon>
        <taxon>Opitutales</taxon>
        <taxon>Opitutaceae</taxon>
        <taxon>Actomonas</taxon>
    </lineage>
</organism>
<feature type="compositionally biased region" description="Polar residues" evidence="1">
    <location>
        <begin position="1"/>
        <end position="11"/>
    </location>
</feature>
<name>A0ABZ1CD40_9BACT</name>
<keyword evidence="3" id="KW-1185">Reference proteome</keyword>
<evidence type="ECO:0000256" key="1">
    <source>
        <dbReference type="SAM" id="MobiDB-lite"/>
    </source>
</evidence>
<sequence length="93" mass="10181">MIHSTSPSNRPSVPITDEATTRKAHVASTPAEGKDQIYSGASAHIKAALARHPEIRSEVVERARVLVDDPQYPPREVIDSIARELLTRVSEEA</sequence>
<evidence type="ECO:0000313" key="3">
    <source>
        <dbReference type="Proteomes" id="UP000738431"/>
    </source>
</evidence>
<dbReference type="EMBL" id="CP139781">
    <property type="protein sequence ID" value="WRQ89327.1"/>
    <property type="molecule type" value="Genomic_DNA"/>
</dbReference>
<reference evidence="2 3" key="2">
    <citation type="submission" date="2023-12" db="EMBL/GenBank/DDBJ databases">
        <title>Description of an unclassified Opitutus bacterium of Verrucomicrobiota.</title>
        <authorList>
            <person name="Zhang D.-F."/>
        </authorList>
    </citation>
    <scope>NUCLEOTIDE SEQUENCE [LARGE SCALE GENOMIC DNA]</scope>
    <source>
        <strain evidence="2 3">WL0086</strain>
    </source>
</reference>